<dbReference type="GO" id="GO:0051724">
    <property type="term" value="F:NAD transmembrane transporter activity"/>
    <property type="evidence" value="ECO:0007669"/>
    <property type="project" value="TreeGrafter"/>
</dbReference>
<evidence type="ECO:0000256" key="7">
    <source>
        <dbReference type="ARBA" id="ARBA00022989"/>
    </source>
</evidence>
<comment type="similarity">
    <text evidence="2 11">Belongs to the mitochondrial carrier (TC 2.A.29) family.</text>
</comment>
<evidence type="ECO:0000256" key="1">
    <source>
        <dbReference type="ARBA" id="ARBA00004448"/>
    </source>
</evidence>
<comment type="subcellular location">
    <subcellularLocation>
        <location evidence="1">Mitochondrion inner membrane</location>
        <topology evidence="1">Multi-pass membrane protein</topology>
    </subcellularLocation>
</comment>
<evidence type="ECO:0000313" key="12">
    <source>
        <dbReference type="EMBL" id="RWS31664.1"/>
    </source>
</evidence>
<dbReference type="Pfam" id="PF00153">
    <property type="entry name" value="Mito_carr"/>
    <property type="match status" value="3"/>
</dbReference>
<keyword evidence="9 10" id="KW-0472">Membrane</keyword>
<keyword evidence="13" id="KW-1185">Reference proteome</keyword>
<evidence type="ECO:0000256" key="4">
    <source>
        <dbReference type="ARBA" id="ARBA00022692"/>
    </source>
</evidence>
<dbReference type="PROSITE" id="PS50920">
    <property type="entry name" value="SOLCAR"/>
    <property type="match status" value="3"/>
</dbReference>
<evidence type="ECO:0000256" key="10">
    <source>
        <dbReference type="PROSITE-ProRule" id="PRU00282"/>
    </source>
</evidence>
<evidence type="ECO:0000256" key="3">
    <source>
        <dbReference type="ARBA" id="ARBA00022448"/>
    </source>
</evidence>
<dbReference type="AlphaFoldDB" id="A0A443SVY7"/>
<name>A0A443SVY7_9ACAR</name>
<dbReference type="Gene3D" id="1.50.40.10">
    <property type="entry name" value="Mitochondrial carrier domain"/>
    <property type="match status" value="1"/>
</dbReference>
<evidence type="ECO:0000313" key="13">
    <source>
        <dbReference type="Proteomes" id="UP000288716"/>
    </source>
</evidence>
<feature type="repeat" description="Solcar" evidence="10">
    <location>
        <begin position="98"/>
        <end position="183"/>
    </location>
</feature>
<dbReference type="OrthoDB" id="2139348at2759"/>
<dbReference type="EMBL" id="NCKV01000093">
    <property type="protein sequence ID" value="RWS31664.1"/>
    <property type="molecule type" value="Genomic_DNA"/>
</dbReference>
<evidence type="ECO:0000256" key="11">
    <source>
        <dbReference type="RuleBase" id="RU000488"/>
    </source>
</evidence>
<dbReference type="PANTHER" id="PTHR46131">
    <property type="entry name" value="SD08549P"/>
    <property type="match status" value="1"/>
</dbReference>
<dbReference type="InterPro" id="IPR052465">
    <property type="entry name" value="Mito_NAD+_Carrier"/>
</dbReference>
<reference evidence="12 13" key="1">
    <citation type="journal article" date="2018" name="Gigascience">
        <title>Genomes of trombidid mites reveal novel predicted allergens and laterally-transferred genes associated with secondary metabolism.</title>
        <authorList>
            <person name="Dong X."/>
            <person name="Chaisiri K."/>
            <person name="Xia D."/>
            <person name="Armstrong S.D."/>
            <person name="Fang Y."/>
            <person name="Donnelly M.J."/>
            <person name="Kadowaki T."/>
            <person name="McGarry J.W."/>
            <person name="Darby A.C."/>
            <person name="Makepeace B.L."/>
        </authorList>
    </citation>
    <scope>NUCLEOTIDE SEQUENCE [LARGE SCALE GENOMIC DNA]</scope>
    <source>
        <strain evidence="12">UoL-UT</strain>
    </source>
</reference>
<keyword evidence="3 11" id="KW-0813">Transport</keyword>
<keyword evidence="6" id="KW-0999">Mitochondrion inner membrane</keyword>
<keyword evidence="8" id="KW-0496">Mitochondrion</keyword>
<evidence type="ECO:0000256" key="2">
    <source>
        <dbReference type="ARBA" id="ARBA00006375"/>
    </source>
</evidence>
<keyword evidence="4 10" id="KW-0812">Transmembrane</keyword>
<dbReference type="PANTHER" id="PTHR46131:SF1">
    <property type="entry name" value="SD08549P"/>
    <property type="match status" value="1"/>
</dbReference>
<keyword evidence="7" id="KW-1133">Transmembrane helix</keyword>
<dbReference type="Proteomes" id="UP000288716">
    <property type="component" value="Unassembled WGS sequence"/>
</dbReference>
<dbReference type="GO" id="GO:0005743">
    <property type="term" value="C:mitochondrial inner membrane"/>
    <property type="evidence" value="ECO:0007669"/>
    <property type="project" value="UniProtKB-SubCell"/>
</dbReference>
<feature type="repeat" description="Solcar" evidence="10">
    <location>
        <begin position="10"/>
        <end position="90"/>
    </location>
</feature>
<dbReference type="InterPro" id="IPR023395">
    <property type="entry name" value="MCP_dom_sf"/>
</dbReference>
<proteinExistence type="inferred from homology"/>
<dbReference type="SUPFAM" id="SSF103506">
    <property type="entry name" value="Mitochondrial carrier"/>
    <property type="match status" value="1"/>
</dbReference>
<dbReference type="InterPro" id="IPR018108">
    <property type="entry name" value="MCP_transmembrane"/>
</dbReference>
<gene>
    <name evidence="12" type="ORF">B4U80_08774</name>
</gene>
<evidence type="ECO:0000256" key="5">
    <source>
        <dbReference type="ARBA" id="ARBA00022737"/>
    </source>
</evidence>
<evidence type="ECO:0000256" key="8">
    <source>
        <dbReference type="ARBA" id="ARBA00023128"/>
    </source>
</evidence>
<dbReference type="VEuPathDB" id="VectorBase:LDEU000375"/>
<feature type="repeat" description="Solcar" evidence="10">
    <location>
        <begin position="192"/>
        <end position="279"/>
    </location>
</feature>
<accession>A0A443SVY7</accession>
<organism evidence="12 13">
    <name type="scientific">Leptotrombidium deliense</name>
    <dbReference type="NCBI Taxonomy" id="299467"/>
    <lineage>
        <taxon>Eukaryota</taxon>
        <taxon>Metazoa</taxon>
        <taxon>Ecdysozoa</taxon>
        <taxon>Arthropoda</taxon>
        <taxon>Chelicerata</taxon>
        <taxon>Arachnida</taxon>
        <taxon>Acari</taxon>
        <taxon>Acariformes</taxon>
        <taxon>Trombidiformes</taxon>
        <taxon>Prostigmata</taxon>
        <taxon>Anystina</taxon>
        <taxon>Parasitengona</taxon>
        <taxon>Trombiculoidea</taxon>
        <taxon>Trombiculidae</taxon>
        <taxon>Leptotrombidium</taxon>
    </lineage>
</organism>
<protein>
    <submittedName>
        <fullName evidence="12">Solute carrier family 25 member 51-like protein</fullName>
    </submittedName>
</protein>
<sequence length="286" mass="33163">MNEESRKTDVIGHKEYICGFGAAFINICVTFPINKIMFRQMVHGVTVTRAVTELRKEGLMYLYRGLMPPLMQKTATVSIMFGSYKEYHCSIKENFPEIRPMTALTISAILAGMTEALLTPFERVQVLLQDKRFHNEFNNTIHTFKELRKYGLTEYYRGLTPILIRNALSNVMFFSLREQVKNSFPKADKLWTNSLEDFFTGAVTGAIISTVFYPVNVIKTKMQCEVGTQFMSMRTAAKYVYQERNRSIRKIFYGVHINYTRALISWGIINTSYELLLKLFQHESKL</sequence>
<evidence type="ECO:0000256" key="6">
    <source>
        <dbReference type="ARBA" id="ARBA00022792"/>
    </source>
</evidence>
<evidence type="ECO:0000256" key="9">
    <source>
        <dbReference type="ARBA" id="ARBA00023136"/>
    </source>
</evidence>
<comment type="caution">
    <text evidence="12">The sequence shown here is derived from an EMBL/GenBank/DDBJ whole genome shotgun (WGS) entry which is preliminary data.</text>
</comment>
<keyword evidence="5" id="KW-0677">Repeat</keyword>